<sequence>METMSGKRKANESMGFQGYGLRDNPKKSWKSLGSNGDDDATTTSPALEFRCKVCGKQFESTKALFGHMRHHSAKERKQVICQECGRKFKSLKALNVHMRLHPLKSITVKRKRSKRLRYNNNGPNESSAFVQIDPDIEDAAFCLMMLSRGVKNSTEFNCFWESCDNREILQSPFGYWGDFDSYASRSMNVFHEKNISGGKESDSGVLSEKEKNDESGFEFCETEIKGSIEVEPGQDLMEGLELTGLGSTKSSSCRDACDSEPGGDASNKLLSTPLNSEMPDDPQNKNKYKCRICSKTFKSHQALGGHQTIHRKSNTCAVEPVEDREQTTHISSYPDIDSSCKLVMVEYAENSVDQEMNEVPSSETGVYKVHKDPGTSDKQPAEQLDLSNISSDVIDLNLPVLHNEEANGIGDTRFKSCRLGTDCKSKALLSLVAN</sequence>
<evidence type="ECO:0000256" key="2">
    <source>
        <dbReference type="SAM" id="MobiDB-lite"/>
    </source>
</evidence>
<keyword evidence="1" id="KW-0479">Metal-binding</keyword>
<evidence type="ECO:0000313" key="5">
    <source>
        <dbReference type="Proteomes" id="UP001472677"/>
    </source>
</evidence>
<feature type="domain" description="C2H2-type" evidence="3">
    <location>
        <begin position="49"/>
        <end position="76"/>
    </location>
</feature>
<keyword evidence="5" id="KW-1185">Reference proteome</keyword>
<feature type="region of interest" description="Disordered" evidence="2">
    <location>
        <begin position="1"/>
        <end position="41"/>
    </location>
</feature>
<evidence type="ECO:0000313" key="4">
    <source>
        <dbReference type="EMBL" id="KAK8592834.1"/>
    </source>
</evidence>
<keyword evidence="1" id="KW-0862">Zinc</keyword>
<evidence type="ECO:0000259" key="3">
    <source>
        <dbReference type="PROSITE" id="PS50157"/>
    </source>
</evidence>
<proteinExistence type="predicted"/>
<dbReference type="PANTHER" id="PTHR46869">
    <property type="entry name" value="C2H2-LIKE ZINC FINGER PROTEIN"/>
    <property type="match status" value="1"/>
</dbReference>
<feature type="domain" description="C2H2-type" evidence="3">
    <location>
        <begin position="79"/>
        <end position="101"/>
    </location>
</feature>
<feature type="region of interest" description="Disordered" evidence="2">
    <location>
        <begin position="247"/>
        <end position="285"/>
    </location>
</feature>
<dbReference type="PANTHER" id="PTHR46869:SF9">
    <property type="entry name" value="C2H2-TYPE DOMAIN-CONTAINING PROTEIN"/>
    <property type="match status" value="1"/>
</dbReference>
<keyword evidence="1" id="KW-0863">Zinc-finger</keyword>
<dbReference type="SMART" id="SM00355">
    <property type="entry name" value="ZnF_C2H2"/>
    <property type="match status" value="3"/>
</dbReference>
<evidence type="ECO:0000256" key="1">
    <source>
        <dbReference type="PROSITE-ProRule" id="PRU00042"/>
    </source>
</evidence>
<organism evidence="4 5">
    <name type="scientific">Hibiscus sabdariffa</name>
    <name type="common">roselle</name>
    <dbReference type="NCBI Taxonomy" id="183260"/>
    <lineage>
        <taxon>Eukaryota</taxon>
        <taxon>Viridiplantae</taxon>
        <taxon>Streptophyta</taxon>
        <taxon>Embryophyta</taxon>
        <taxon>Tracheophyta</taxon>
        <taxon>Spermatophyta</taxon>
        <taxon>Magnoliopsida</taxon>
        <taxon>eudicotyledons</taxon>
        <taxon>Gunneridae</taxon>
        <taxon>Pentapetalae</taxon>
        <taxon>rosids</taxon>
        <taxon>malvids</taxon>
        <taxon>Malvales</taxon>
        <taxon>Malvaceae</taxon>
        <taxon>Malvoideae</taxon>
        <taxon>Hibiscus</taxon>
    </lineage>
</organism>
<protein>
    <recommendedName>
        <fullName evidence="3">C2H2-type domain-containing protein</fullName>
    </recommendedName>
</protein>
<dbReference type="EMBL" id="JBBPBM010000003">
    <property type="protein sequence ID" value="KAK8592834.1"/>
    <property type="molecule type" value="Genomic_DNA"/>
</dbReference>
<comment type="caution">
    <text evidence="4">The sequence shown here is derived from an EMBL/GenBank/DDBJ whole genome shotgun (WGS) entry which is preliminary data.</text>
</comment>
<name>A0ABR2G1S8_9ROSI</name>
<reference evidence="4 5" key="1">
    <citation type="journal article" date="2024" name="G3 (Bethesda)">
        <title>Genome assembly of Hibiscus sabdariffa L. provides insights into metabolisms of medicinal natural products.</title>
        <authorList>
            <person name="Kim T."/>
        </authorList>
    </citation>
    <scope>NUCLEOTIDE SEQUENCE [LARGE SCALE GENOMIC DNA]</scope>
    <source>
        <strain evidence="4">TK-2024</strain>
        <tissue evidence="4">Old leaves</tissue>
    </source>
</reference>
<dbReference type="Proteomes" id="UP001472677">
    <property type="component" value="Unassembled WGS sequence"/>
</dbReference>
<dbReference type="PROSITE" id="PS00028">
    <property type="entry name" value="ZINC_FINGER_C2H2_1"/>
    <property type="match status" value="3"/>
</dbReference>
<dbReference type="PROSITE" id="PS50157">
    <property type="entry name" value="ZINC_FINGER_C2H2_2"/>
    <property type="match status" value="3"/>
</dbReference>
<dbReference type="Pfam" id="PF13912">
    <property type="entry name" value="zf-C2H2_6"/>
    <property type="match status" value="3"/>
</dbReference>
<dbReference type="InterPro" id="IPR013087">
    <property type="entry name" value="Znf_C2H2_type"/>
</dbReference>
<accession>A0ABR2G1S8</accession>
<dbReference type="SUPFAM" id="SSF57667">
    <property type="entry name" value="beta-beta-alpha zinc fingers"/>
    <property type="match status" value="2"/>
</dbReference>
<feature type="domain" description="C2H2-type" evidence="3">
    <location>
        <begin position="288"/>
        <end position="315"/>
    </location>
</feature>
<gene>
    <name evidence="4" type="ORF">V6N12_044928</name>
</gene>
<dbReference type="Gene3D" id="3.30.160.60">
    <property type="entry name" value="Classic Zinc Finger"/>
    <property type="match status" value="3"/>
</dbReference>
<dbReference type="InterPro" id="IPR036236">
    <property type="entry name" value="Znf_C2H2_sf"/>
</dbReference>